<evidence type="ECO:0000313" key="8">
    <source>
        <dbReference type="EMBL" id="HIR46262.1"/>
    </source>
</evidence>
<comment type="pathway">
    <text evidence="6">Carbohydrate degradation; glycolysis; D-glyceraldehyde 3-phosphate and glycerone phosphate from D-glucose: step 3/4.</text>
</comment>
<reference evidence="8" key="1">
    <citation type="submission" date="2020-10" db="EMBL/GenBank/DDBJ databases">
        <authorList>
            <person name="Gilroy R."/>
        </authorList>
    </citation>
    <scope>NUCLEOTIDE SEQUENCE</scope>
    <source>
        <strain evidence="8">ChiSxjej1B13-7958</strain>
    </source>
</reference>
<accession>A0A9D1DDL7</accession>
<organism evidence="8 9">
    <name type="scientific">Candidatus Caccousia avicola</name>
    <dbReference type="NCBI Taxonomy" id="2840721"/>
    <lineage>
        <taxon>Bacteria</taxon>
        <taxon>Bacillati</taxon>
        <taxon>Bacillota</taxon>
        <taxon>Clostridia</taxon>
        <taxon>Eubacteriales</taxon>
        <taxon>Oscillospiraceae</taxon>
        <taxon>Oscillospiraceae incertae sedis</taxon>
        <taxon>Candidatus Caccousia</taxon>
    </lineage>
</organism>
<keyword evidence="4 6" id="KW-0418">Kinase</keyword>
<name>A0A9D1DDL7_9FIRM</name>
<comment type="subunit">
    <text evidence="6">Homodimer.</text>
</comment>
<keyword evidence="5 6" id="KW-0460">Magnesium</keyword>
<evidence type="ECO:0000256" key="6">
    <source>
        <dbReference type="HAMAP-Rule" id="MF_01978"/>
    </source>
</evidence>
<feature type="domain" description="Phosphofructokinase" evidence="7">
    <location>
        <begin position="5"/>
        <end position="310"/>
    </location>
</feature>
<proteinExistence type="inferred from homology"/>
<evidence type="ECO:0000256" key="4">
    <source>
        <dbReference type="ARBA" id="ARBA00022777"/>
    </source>
</evidence>
<dbReference type="PIRSF" id="PIRSF036483">
    <property type="entry name" value="PFK_XF0274"/>
    <property type="match status" value="1"/>
</dbReference>
<comment type="caution">
    <text evidence="6">Lacks conserved residue(s) required for the propagation of feature annotation.</text>
</comment>
<evidence type="ECO:0000256" key="2">
    <source>
        <dbReference type="ARBA" id="ARBA00022679"/>
    </source>
</evidence>
<dbReference type="GO" id="GO:0005737">
    <property type="term" value="C:cytoplasm"/>
    <property type="evidence" value="ECO:0007669"/>
    <property type="project" value="UniProtKB-SubCell"/>
</dbReference>
<keyword evidence="6" id="KW-0963">Cytoplasm</keyword>
<keyword evidence="3 6" id="KW-0479">Metal-binding</keyword>
<dbReference type="PRINTS" id="PR00476">
    <property type="entry name" value="PHFRCTKINASE"/>
</dbReference>
<dbReference type="GO" id="GO:0046872">
    <property type="term" value="F:metal ion binding"/>
    <property type="evidence" value="ECO:0007669"/>
    <property type="project" value="UniProtKB-KW"/>
</dbReference>
<comment type="activity regulation">
    <text evidence="6">Non-allosteric.</text>
</comment>
<dbReference type="InterPro" id="IPR050929">
    <property type="entry name" value="PFKA"/>
</dbReference>
<dbReference type="EC" id="2.7.1.90" evidence="6"/>
<sequence>MKGNLLILHGGGPTAVLNCSLYGAVTEALDSGGVDRVYGAKGGSGGLLREELLDFSSVPREELERLKTTPATALGTSRDALDAEDYRRMAEILKAHDIRFVLMNGGNGTMDACGRLEAACRGTGIRVMGIPKTMDNDIAVTDHCPGFGSVARYMAGTIRELGVDVRSLPIHVVVVEALGRNAGWTTAAAALAREQDEDAPHLLYPPERPFVEEEFLEETAAMQRQYGGVVIVASEGLHGADGKPIVEPIFQTGRSTYFGDVSSHLAQLVVRRLGIKARSEKPGILARASIAWQSPVDAAEAEEAGRAACRAALAGESGKMVAFRRLPGKEYRCETFLAPIEQVMLGERTMPAEYLSGSGVTREFIDWCRPLIGPELPRMARLF</sequence>
<dbReference type="GO" id="GO:0047334">
    <property type="term" value="F:diphosphate-fructose-6-phosphate 1-phosphotransferase activity"/>
    <property type="evidence" value="ECO:0007669"/>
    <property type="project" value="UniProtKB-EC"/>
</dbReference>
<feature type="binding site" evidence="6">
    <location>
        <position position="107"/>
    </location>
    <ligand>
        <name>Mg(2+)</name>
        <dbReference type="ChEBI" id="CHEBI:18420"/>
        <note>catalytic</note>
    </ligand>
</feature>
<evidence type="ECO:0000256" key="3">
    <source>
        <dbReference type="ARBA" id="ARBA00022723"/>
    </source>
</evidence>
<dbReference type="GO" id="GO:0003872">
    <property type="term" value="F:6-phosphofructokinase activity"/>
    <property type="evidence" value="ECO:0007669"/>
    <property type="project" value="UniProtKB-UniRule"/>
</dbReference>
<dbReference type="Gene3D" id="3.40.50.460">
    <property type="entry name" value="Phosphofructokinase domain"/>
    <property type="match status" value="1"/>
</dbReference>
<feature type="binding site" evidence="6">
    <location>
        <begin position="133"/>
        <end position="135"/>
    </location>
    <ligand>
        <name>substrate</name>
    </ligand>
</feature>
<keyword evidence="6" id="KW-0324">Glycolysis</keyword>
<dbReference type="Gene3D" id="3.40.50.450">
    <property type="match status" value="1"/>
</dbReference>
<feature type="site" description="Important for catalytic activity; stabilizes the transition state when the phosphoryl donor is PPi" evidence="6">
    <location>
        <position position="132"/>
    </location>
</feature>
<dbReference type="EMBL" id="DVGZ01000013">
    <property type="protein sequence ID" value="HIR46262.1"/>
    <property type="molecule type" value="Genomic_DNA"/>
</dbReference>
<dbReference type="InterPro" id="IPR011404">
    <property type="entry name" value="PPi-PFK"/>
</dbReference>
<feature type="binding site" evidence="6">
    <location>
        <begin position="178"/>
        <end position="180"/>
    </location>
    <ligand>
        <name>substrate</name>
    </ligand>
</feature>
<dbReference type="PANTHER" id="PTHR45770">
    <property type="entry name" value="ATP-DEPENDENT 6-PHOSPHOFRUCTOKINASE 1"/>
    <property type="match status" value="1"/>
</dbReference>
<dbReference type="GO" id="GO:0006002">
    <property type="term" value="P:fructose 6-phosphate metabolic process"/>
    <property type="evidence" value="ECO:0007669"/>
    <property type="project" value="InterPro"/>
</dbReference>
<feature type="active site" description="Proton acceptor" evidence="6">
    <location>
        <position position="135"/>
    </location>
</feature>
<dbReference type="Pfam" id="PF00365">
    <property type="entry name" value="PFK"/>
    <property type="match status" value="1"/>
</dbReference>
<comment type="subcellular location">
    <subcellularLocation>
        <location evidence="6">Cytoplasm</location>
    </subcellularLocation>
</comment>
<protein>
    <recommendedName>
        <fullName evidence="6">Pyrophosphate--fructose 6-phosphate 1-phosphotransferase</fullName>
        <ecNumber evidence="6">2.7.1.90</ecNumber>
    </recommendedName>
    <alternativeName>
        <fullName evidence="6">6-phosphofructokinase, pyrophosphate dependent</fullName>
    </alternativeName>
    <alternativeName>
        <fullName evidence="6">PPi-dependent phosphofructokinase</fullName>
        <shortName evidence="6">PPi-PFK</shortName>
    </alternativeName>
    <alternativeName>
        <fullName evidence="6">Pyrophosphate-dependent 6-phosphofructose-1-kinase</fullName>
    </alternativeName>
</protein>
<reference evidence="8" key="2">
    <citation type="journal article" date="2021" name="PeerJ">
        <title>Extensive microbial diversity within the chicken gut microbiome revealed by metagenomics and culture.</title>
        <authorList>
            <person name="Gilroy R."/>
            <person name="Ravi A."/>
            <person name="Getino M."/>
            <person name="Pursley I."/>
            <person name="Horton D.L."/>
            <person name="Alikhan N.F."/>
            <person name="Baker D."/>
            <person name="Gharbi K."/>
            <person name="Hall N."/>
            <person name="Watson M."/>
            <person name="Adriaenssens E.M."/>
            <person name="Foster-Nyarko E."/>
            <person name="Jarju S."/>
            <person name="Secka A."/>
            <person name="Antonio M."/>
            <person name="Oren A."/>
            <person name="Chaudhuri R.R."/>
            <person name="La Ragione R."/>
            <person name="Hildebrand F."/>
            <person name="Pallen M.J."/>
        </authorList>
    </citation>
    <scope>NUCLEOTIDE SEQUENCE</scope>
    <source>
        <strain evidence="8">ChiSxjej1B13-7958</strain>
    </source>
</reference>
<keyword evidence="2 6" id="KW-0808">Transferase</keyword>
<evidence type="ECO:0000313" key="9">
    <source>
        <dbReference type="Proteomes" id="UP000824242"/>
    </source>
</evidence>
<gene>
    <name evidence="6" type="primary">pfp</name>
    <name evidence="8" type="ORF">IAB89_01185</name>
</gene>
<evidence type="ECO:0000256" key="1">
    <source>
        <dbReference type="ARBA" id="ARBA00001946"/>
    </source>
</evidence>
<dbReference type="NCBIfam" id="NF010675">
    <property type="entry name" value="PRK14072.1"/>
    <property type="match status" value="1"/>
</dbReference>
<dbReference type="Proteomes" id="UP000824242">
    <property type="component" value="Unassembled WGS sequence"/>
</dbReference>
<evidence type="ECO:0000256" key="5">
    <source>
        <dbReference type="ARBA" id="ARBA00022842"/>
    </source>
</evidence>
<comment type="caution">
    <text evidence="8">The sequence shown here is derived from an EMBL/GenBank/DDBJ whole genome shotgun (WGS) entry which is preliminary data.</text>
</comment>
<comment type="catalytic activity">
    <reaction evidence="6">
        <text>beta-D-fructose 6-phosphate + diphosphate = beta-D-fructose 1,6-bisphosphate + phosphate + H(+)</text>
        <dbReference type="Rhea" id="RHEA:13613"/>
        <dbReference type="ChEBI" id="CHEBI:15378"/>
        <dbReference type="ChEBI" id="CHEBI:32966"/>
        <dbReference type="ChEBI" id="CHEBI:33019"/>
        <dbReference type="ChEBI" id="CHEBI:43474"/>
        <dbReference type="ChEBI" id="CHEBI:57634"/>
        <dbReference type="EC" id="2.7.1.90"/>
    </reaction>
</comment>
<comment type="similarity">
    <text evidence="6">Belongs to the phosphofructokinase type A (PFKA) family. PPi-dependent PFK group II subfamily. Clade 'B2' sub-subfamily.</text>
</comment>
<dbReference type="InterPro" id="IPR022953">
    <property type="entry name" value="ATP_PFK"/>
</dbReference>
<dbReference type="SUPFAM" id="SSF53784">
    <property type="entry name" value="Phosphofructokinase"/>
    <property type="match status" value="1"/>
</dbReference>
<evidence type="ECO:0000259" key="7">
    <source>
        <dbReference type="Pfam" id="PF00365"/>
    </source>
</evidence>
<feature type="binding site" evidence="6">
    <location>
        <position position="12"/>
    </location>
    <ligand>
        <name>diphosphate</name>
        <dbReference type="ChEBI" id="CHEBI:33019"/>
    </ligand>
</feature>
<dbReference type="InterPro" id="IPR000023">
    <property type="entry name" value="Phosphofructokinase_dom"/>
</dbReference>
<comment type="cofactor">
    <cofactor evidence="1 6">
        <name>Mg(2+)</name>
        <dbReference type="ChEBI" id="CHEBI:18420"/>
    </cofactor>
</comment>
<feature type="binding site" evidence="6">
    <location>
        <position position="235"/>
    </location>
    <ligand>
        <name>substrate</name>
    </ligand>
</feature>
<dbReference type="InterPro" id="IPR035966">
    <property type="entry name" value="PKF_sf"/>
</dbReference>
<dbReference type="AlphaFoldDB" id="A0A9D1DDL7"/>
<comment type="function">
    <text evidence="6">Catalyzes the phosphorylation of D-fructose 6-phosphate, the first committing step of glycolysis. Uses inorganic phosphate (PPi) as phosphoryl donor instead of ATP like common ATP-dependent phosphofructokinases (ATP-PFKs), which renders the reaction reversible, and can thus function both in glycolysis and gluconeogenesis. Consistently, PPi-PFK can replace the enzymes of both the forward (ATP-PFK) and reverse (fructose-bisphosphatase (FBPase)) reactions.</text>
</comment>
<dbReference type="HAMAP" id="MF_01978">
    <property type="entry name" value="Phosphofructokinase_II_B2"/>
    <property type="match status" value="1"/>
</dbReference>